<evidence type="ECO:0000313" key="2">
    <source>
        <dbReference type="Proteomes" id="UP000887458"/>
    </source>
</evidence>
<keyword evidence="2" id="KW-1185">Reference proteome</keyword>
<reference evidence="1 2" key="1">
    <citation type="journal article" date="2018" name="J. Allergy Clin. Immunol.">
        <title>High-quality assembly of Dermatophagoides pteronyssinus genome and transcriptome reveals a wide range of novel allergens.</title>
        <authorList>
            <person name="Liu X.Y."/>
            <person name="Yang K.Y."/>
            <person name="Wang M.Q."/>
            <person name="Kwok J.S."/>
            <person name="Zeng X."/>
            <person name="Yang Z."/>
            <person name="Xiao X.J."/>
            <person name="Lau C.P."/>
            <person name="Li Y."/>
            <person name="Huang Z.M."/>
            <person name="Ba J.G."/>
            <person name="Yim A.K."/>
            <person name="Ouyang C.Y."/>
            <person name="Ngai S.M."/>
            <person name="Chan T.F."/>
            <person name="Leung E.L."/>
            <person name="Liu L."/>
            <person name="Liu Z.G."/>
            <person name="Tsui S.K."/>
        </authorList>
    </citation>
    <scope>NUCLEOTIDE SEQUENCE [LARGE SCALE GENOMIC DNA]</scope>
    <source>
        <strain evidence="1">Derp</strain>
    </source>
</reference>
<name>A0ABQ8IRR6_DERPT</name>
<gene>
    <name evidence="1" type="ORF">DERP_009868</name>
</gene>
<comment type="caution">
    <text evidence="1">The sequence shown here is derived from an EMBL/GenBank/DDBJ whole genome shotgun (WGS) entry which is preliminary data.</text>
</comment>
<sequence>MNSQLKLPGPSCSSWVFCVLKKIHIFVGVAVDF</sequence>
<protein>
    <submittedName>
        <fullName evidence="1">Uncharacterized protein</fullName>
    </submittedName>
</protein>
<organism evidence="1 2">
    <name type="scientific">Dermatophagoides pteronyssinus</name>
    <name type="common">European house dust mite</name>
    <dbReference type="NCBI Taxonomy" id="6956"/>
    <lineage>
        <taxon>Eukaryota</taxon>
        <taxon>Metazoa</taxon>
        <taxon>Ecdysozoa</taxon>
        <taxon>Arthropoda</taxon>
        <taxon>Chelicerata</taxon>
        <taxon>Arachnida</taxon>
        <taxon>Acari</taxon>
        <taxon>Acariformes</taxon>
        <taxon>Sarcoptiformes</taxon>
        <taxon>Astigmata</taxon>
        <taxon>Psoroptidia</taxon>
        <taxon>Analgoidea</taxon>
        <taxon>Pyroglyphidae</taxon>
        <taxon>Dermatophagoidinae</taxon>
        <taxon>Dermatophagoides</taxon>
    </lineage>
</organism>
<evidence type="ECO:0000313" key="1">
    <source>
        <dbReference type="EMBL" id="KAH9412886.1"/>
    </source>
</evidence>
<dbReference type="Proteomes" id="UP000887458">
    <property type="component" value="Unassembled WGS sequence"/>
</dbReference>
<proteinExistence type="predicted"/>
<reference evidence="1 2" key="2">
    <citation type="journal article" date="2022" name="Mol. Biol. Evol.">
        <title>Comparative Genomics Reveals Insights into the Divergent Evolution of Astigmatic Mites and Household Pest Adaptations.</title>
        <authorList>
            <person name="Xiong Q."/>
            <person name="Wan A.T."/>
            <person name="Liu X."/>
            <person name="Fung C.S."/>
            <person name="Xiao X."/>
            <person name="Malainual N."/>
            <person name="Hou J."/>
            <person name="Wang L."/>
            <person name="Wang M."/>
            <person name="Yang K.Y."/>
            <person name="Cui Y."/>
            <person name="Leung E.L."/>
            <person name="Nong W."/>
            <person name="Shin S.K."/>
            <person name="Au S.W."/>
            <person name="Jeong K.Y."/>
            <person name="Chew F.T."/>
            <person name="Hui J.H."/>
            <person name="Leung T.F."/>
            <person name="Tungtrongchitr A."/>
            <person name="Zhong N."/>
            <person name="Liu Z."/>
            <person name="Tsui S.K."/>
        </authorList>
    </citation>
    <scope>NUCLEOTIDE SEQUENCE [LARGE SCALE GENOMIC DNA]</scope>
    <source>
        <strain evidence="1">Derp</strain>
    </source>
</reference>
<dbReference type="EMBL" id="NJHN03000128">
    <property type="protein sequence ID" value="KAH9412886.1"/>
    <property type="molecule type" value="Genomic_DNA"/>
</dbReference>
<accession>A0ABQ8IRR6</accession>